<protein>
    <submittedName>
        <fullName evidence="1">Uncharacterized protein</fullName>
    </submittedName>
</protein>
<comment type="caution">
    <text evidence="1">The sequence shown here is derived from an EMBL/GenBank/DDBJ whole genome shotgun (WGS) entry which is preliminary data.</text>
</comment>
<name>A0A9J5Z8G0_SOLCO</name>
<dbReference type="Proteomes" id="UP000824120">
    <property type="component" value="Chromosome 4"/>
</dbReference>
<evidence type="ECO:0000313" key="1">
    <source>
        <dbReference type="EMBL" id="KAG5608208.1"/>
    </source>
</evidence>
<dbReference type="AlphaFoldDB" id="A0A9J5Z8G0"/>
<dbReference type="EMBL" id="JACXVP010000004">
    <property type="protein sequence ID" value="KAG5608208.1"/>
    <property type="molecule type" value="Genomic_DNA"/>
</dbReference>
<evidence type="ECO:0000313" key="2">
    <source>
        <dbReference type="Proteomes" id="UP000824120"/>
    </source>
</evidence>
<accession>A0A9J5Z8G0</accession>
<reference evidence="1 2" key="1">
    <citation type="submission" date="2020-09" db="EMBL/GenBank/DDBJ databases">
        <title>De no assembly of potato wild relative species, Solanum commersonii.</title>
        <authorList>
            <person name="Cho K."/>
        </authorList>
    </citation>
    <scope>NUCLEOTIDE SEQUENCE [LARGE SCALE GENOMIC DNA]</scope>
    <source>
        <strain evidence="1">LZ3.2</strain>
        <tissue evidence="1">Leaf</tissue>
    </source>
</reference>
<proteinExistence type="predicted"/>
<gene>
    <name evidence="1" type="ORF">H5410_019489</name>
</gene>
<organism evidence="1 2">
    <name type="scientific">Solanum commersonii</name>
    <name type="common">Commerson's wild potato</name>
    <name type="synonym">Commerson's nightshade</name>
    <dbReference type="NCBI Taxonomy" id="4109"/>
    <lineage>
        <taxon>Eukaryota</taxon>
        <taxon>Viridiplantae</taxon>
        <taxon>Streptophyta</taxon>
        <taxon>Embryophyta</taxon>
        <taxon>Tracheophyta</taxon>
        <taxon>Spermatophyta</taxon>
        <taxon>Magnoliopsida</taxon>
        <taxon>eudicotyledons</taxon>
        <taxon>Gunneridae</taxon>
        <taxon>Pentapetalae</taxon>
        <taxon>asterids</taxon>
        <taxon>lamiids</taxon>
        <taxon>Solanales</taxon>
        <taxon>Solanaceae</taxon>
        <taxon>Solanoideae</taxon>
        <taxon>Solaneae</taxon>
        <taxon>Solanum</taxon>
    </lineage>
</organism>
<sequence length="64" mass="7004">MKGENLDIELAGSQGHVTPNKGAIADTTASFLMLETEQETNLDIHLRLKFRDDNGVDSNIGLTF</sequence>
<keyword evidence="2" id="KW-1185">Reference proteome</keyword>